<protein>
    <recommendedName>
        <fullName evidence="2">Lipase</fullName>
    </recommendedName>
</protein>
<dbReference type="SUPFAM" id="SSF53474">
    <property type="entry name" value="alpha/beta-Hydrolases"/>
    <property type="match status" value="1"/>
</dbReference>
<dbReference type="EMBL" id="JABFTP020000062">
    <property type="protein sequence ID" value="KAL3273108.1"/>
    <property type="molecule type" value="Genomic_DNA"/>
</dbReference>
<dbReference type="PANTHER" id="PTHR11005">
    <property type="entry name" value="LYSOSOMAL ACID LIPASE-RELATED"/>
    <property type="match status" value="1"/>
</dbReference>
<dbReference type="AlphaFoldDB" id="A0ABD2N353"/>
<accession>A0ABD2N353</accession>
<evidence type="ECO:0000259" key="4">
    <source>
        <dbReference type="Pfam" id="PF04083"/>
    </source>
</evidence>
<dbReference type="GO" id="GO:0016042">
    <property type="term" value="P:lipid catabolic process"/>
    <property type="evidence" value="ECO:0007669"/>
    <property type="project" value="UniProtKB-KW"/>
</dbReference>
<evidence type="ECO:0000256" key="1">
    <source>
        <dbReference type="ARBA" id="ARBA00010701"/>
    </source>
</evidence>
<dbReference type="Gene3D" id="3.40.50.1820">
    <property type="entry name" value="alpha/beta hydrolase"/>
    <property type="match status" value="1"/>
</dbReference>
<feature type="active site" description="Charge relay system" evidence="3">
    <location>
        <position position="307"/>
    </location>
</feature>
<keyword evidence="2" id="KW-0378">Hydrolase</keyword>
<feature type="active site" description="Nucleophile" evidence="3">
    <location>
        <position position="135"/>
    </location>
</feature>
<proteinExistence type="inferred from homology"/>
<keyword evidence="2" id="KW-0443">Lipid metabolism</keyword>
<dbReference type="InterPro" id="IPR006693">
    <property type="entry name" value="AB_hydrolase_lipase"/>
</dbReference>
<feature type="active site" description="Charge relay system" evidence="3">
    <location>
        <position position="338"/>
    </location>
</feature>
<sequence>MIQSYGYPVELHEITTEDGYILNMHRIPHGRFGTQVNQKPILCMHGMFGQGENYVVNAINNGSLAFFLADNGFDVWLGNARGNQHGRKHISLNTTSKEFWDFSFHEIGMYDLPAKIDYILESITKKTKLHYVGHSQGGTVFYVMASMKPEYQKKIALASLLAPGGYERHFTNPFLLPFVVRHRELTKLSNSINIYEIPPYRMKFNELMLNLCSTSLFHDICVFIYHMLVGGDSGEINEQILPFVFKYIATVSTKQLLHYAQTIASGHMRPWDYGRKKNMEVYGQPLPPDYPVENISVPTAMYYSLADNLAFAKDIEDICDTMQNCIRKFLMPNEKWTHMDFLASKNSAHELNEPLLEFIQDFENAKKLHNF</sequence>
<dbReference type="FunFam" id="3.40.50.1820:FF:000179">
    <property type="entry name" value="Lipase"/>
    <property type="match status" value="1"/>
</dbReference>
<dbReference type="Proteomes" id="UP001516400">
    <property type="component" value="Unassembled WGS sequence"/>
</dbReference>
<dbReference type="InterPro" id="IPR029058">
    <property type="entry name" value="AB_hydrolase_fold"/>
</dbReference>
<evidence type="ECO:0000313" key="5">
    <source>
        <dbReference type="EMBL" id="KAL3273108.1"/>
    </source>
</evidence>
<reference evidence="5 6" key="1">
    <citation type="journal article" date="2021" name="BMC Biol.">
        <title>Horizontally acquired antibacterial genes associated with adaptive radiation of ladybird beetles.</title>
        <authorList>
            <person name="Li H.S."/>
            <person name="Tang X.F."/>
            <person name="Huang Y.H."/>
            <person name="Xu Z.Y."/>
            <person name="Chen M.L."/>
            <person name="Du X.Y."/>
            <person name="Qiu B.Y."/>
            <person name="Chen P.T."/>
            <person name="Zhang W."/>
            <person name="Slipinski A."/>
            <person name="Escalona H.E."/>
            <person name="Waterhouse R.M."/>
            <person name="Zwick A."/>
            <person name="Pang H."/>
        </authorList>
    </citation>
    <scope>NUCLEOTIDE SEQUENCE [LARGE SCALE GENOMIC DNA]</scope>
    <source>
        <strain evidence="5">SYSU2018</strain>
    </source>
</reference>
<evidence type="ECO:0000256" key="2">
    <source>
        <dbReference type="PIRNR" id="PIRNR000862"/>
    </source>
</evidence>
<dbReference type="Pfam" id="PF04083">
    <property type="entry name" value="Abhydro_lipase"/>
    <property type="match status" value="1"/>
</dbReference>
<comment type="similarity">
    <text evidence="1 2">Belongs to the AB hydrolase superfamily. Lipase family.</text>
</comment>
<gene>
    <name evidence="5" type="ORF">HHI36_014562</name>
</gene>
<dbReference type="InterPro" id="IPR025483">
    <property type="entry name" value="Lipase_euk"/>
</dbReference>
<evidence type="ECO:0000256" key="3">
    <source>
        <dbReference type="PIRSR" id="PIRSR000862-1"/>
    </source>
</evidence>
<dbReference type="GO" id="GO:0016787">
    <property type="term" value="F:hydrolase activity"/>
    <property type="evidence" value="ECO:0007669"/>
    <property type="project" value="UniProtKB-KW"/>
</dbReference>
<dbReference type="PIRSF" id="PIRSF000862">
    <property type="entry name" value="Steryl_ester_lip"/>
    <property type="match status" value="1"/>
</dbReference>
<evidence type="ECO:0000313" key="6">
    <source>
        <dbReference type="Proteomes" id="UP001516400"/>
    </source>
</evidence>
<name>A0ABD2N353_9CUCU</name>
<feature type="domain" description="Partial AB-hydrolase lipase" evidence="4">
    <location>
        <begin position="1"/>
        <end position="57"/>
    </location>
</feature>
<organism evidence="5 6">
    <name type="scientific">Cryptolaemus montrouzieri</name>
    <dbReference type="NCBI Taxonomy" id="559131"/>
    <lineage>
        <taxon>Eukaryota</taxon>
        <taxon>Metazoa</taxon>
        <taxon>Ecdysozoa</taxon>
        <taxon>Arthropoda</taxon>
        <taxon>Hexapoda</taxon>
        <taxon>Insecta</taxon>
        <taxon>Pterygota</taxon>
        <taxon>Neoptera</taxon>
        <taxon>Endopterygota</taxon>
        <taxon>Coleoptera</taxon>
        <taxon>Polyphaga</taxon>
        <taxon>Cucujiformia</taxon>
        <taxon>Coccinelloidea</taxon>
        <taxon>Coccinellidae</taxon>
        <taxon>Scymninae</taxon>
        <taxon>Scymnini</taxon>
        <taxon>Cryptolaemus</taxon>
    </lineage>
</organism>
<keyword evidence="6" id="KW-1185">Reference proteome</keyword>
<keyword evidence="2" id="KW-0442">Lipid degradation</keyword>
<comment type="caution">
    <text evidence="5">The sequence shown here is derived from an EMBL/GenBank/DDBJ whole genome shotgun (WGS) entry which is preliminary data.</text>
</comment>